<evidence type="ECO:0000256" key="4">
    <source>
        <dbReference type="ARBA" id="ARBA00022692"/>
    </source>
</evidence>
<protein>
    <submittedName>
        <fullName evidence="8">Equilibrative nucleoside transporter</fullName>
    </submittedName>
</protein>
<evidence type="ECO:0000256" key="3">
    <source>
        <dbReference type="ARBA" id="ARBA00022448"/>
    </source>
</evidence>
<feature type="transmembrane region" description="Helical" evidence="7">
    <location>
        <begin position="61"/>
        <end position="80"/>
    </location>
</feature>
<feature type="transmembrane region" description="Helical" evidence="7">
    <location>
        <begin position="189"/>
        <end position="209"/>
    </location>
</feature>
<evidence type="ECO:0000256" key="5">
    <source>
        <dbReference type="ARBA" id="ARBA00022989"/>
    </source>
</evidence>
<evidence type="ECO:0000313" key="9">
    <source>
        <dbReference type="Proteomes" id="UP000241769"/>
    </source>
</evidence>
<evidence type="ECO:0000256" key="1">
    <source>
        <dbReference type="ARBA" id="ARBA00004141"/>
    </source>
</evidence>
<evidence type="ECO:0000313" key="8">
    <source>
        <dbReference type="EMBL" id="PRP89514.1"/>
    </source>
</evidence>
<feature type="transmembrane region" description="Helical" evidence="7">
    <location>
        <begin position="119"/>
        <end position="144"/>
    </location>
</feature>
<feature type="transmembrane region" description="Helical" evidence="7">
    <location>
        <begin position="92"/>
        <end position="113"/>
    </location>
</feature>
<dbReference type="PANTHER" id="PTHR10332">
    <property type="entry name" value="EQUILIBRATIVE NUCLEOSIDE TRANSPORTER"/>
    <property type="match status" value="1"/>
</dbReference>
<dbReference type="InterPro" id="IPR002259">
    <property type="entry name" value="Eqnu_transpt"/>
</dbReference>
<dbReference type="GO" id="GO:0005337">
    <property type="term" value="F:nucleoside transmembrane transporter activity"/>
    <property type="evidence" value="ECO:0007669"/>
    <property type="project" value="InterPro"/>
</dbReference>
<feature type="transmembrane region" description="Helical" evidence="7">
    <location>
        <begin position="382"/>
        <end position="404"/>
    </location>
</feature>
<dbReference type="SUPFAM" id="SSF103473">
    <property type="entry name" value="MFS general substrate transporter"/>
    <property type="match status" value="1"/>
</dbReference>
<dbReference type="PIRSF" id="PIRSF016379">
    <property type="entry name" value="ENT"/>
    <property type="match status" value="1"/>
</dbReference>
<sequence length="453" mass="50022">MQSHEESGSVYLLQKPNRLQDDYGLVYMCFTMLGVGALLPWNTFLAPSDYYSALYPNSPFYFLMSMAYNSTGIIALLLSIKFGQRLSFGVRIVPVLIIELLVLASVPLLTHFVPHKLSMWLVLALVFVTGFISAILFSSVVGLASLFPPQYVGAVMTGNGIAGIVTAGLRIITKVSLSTTENSMEISGGIYFGIAAAVQILVLLSYFLLVRRPFAVFCLATSGNSKENHVGYVPVVSSPPSRVPSYAGIQQEEKRGVRSPPENESMPLFQSRPSSIATVMGKVWPQALNAFFVFFVTLSVFPGVSNEIKPHEKEGPNWYPEWFQIILITLFMIFDFIGRALPRWFRFPSKYLWVLVLSRFVFFALFLLMVLGGPIIQSDPSAFVVMSLLAISNGYCGSLSMMYGPQYVDPHEKERAGAVMSFALNLGIFVAICFSTLPLYLIKGSLRSIVFGG</sequence>
<evidence type="ECO:0000256" key="6">
    <source>
        <dbReference type="ARBA" id="ARBA00023136"/>
    </source>
</evidence>
<keyword evidence="4 7" id="KW-0812">Transmembrane</keyword>
<evidence type="ECO:0000256" key="2">
    <source>
        <dbReference type="ARBA" id="ARBA00007965"/>
    </source>
</evidence>
<feature type="transmembrane region" description="Helical" evidence="7">
    <location>
        <begin position="353"/>
        <end position="376"/>
    </location>
</feature>
<keyword evidence="3" id="KW-0813">Transport</keyword>
<evidence type="ECO:0000256" key="7">
    <source>
        <dbReference type="SAM" id="Phobius"/>
    </source>
</evidence>
<keyword evidence="6 7" id="KW-0472">Membrane</keyword>
<dbReference type="PRINTS" id="PR01130">
    <property type="entry name" value="DERENTRNSPRT"/>
</dbReference>
<feature type="transmembrane region" description="Helical" evidence="7">
    <location>
        <begin position="283"/>
        <end position="302"/>
    </location>
</feature>
<dbReference type="FunCoup" id="A0A2P6P001">
    <property type="interactions" value="58"/>
</dbReference>
<dbReference type="PANTHER" id="PTHR10332:SF88">
    <property type="entry name" value="EQUILIBRATIVE NUCLEOSIDE TRANSPORTER 1, ISOFORM A"/>
    <property type="match status" value="1"/>
</dbReference>
<dbReference type="Pfam" id="PF01733">
    <property type="entry name" value="Nucleoside_tran"/>
    <property type="match status" value="1"/>
</dbReference>
<dbReference type="Gene3D" id="1.20.1250.20">
    <property type="entry name" value="MFS general substrate transporter like domains"/>
    <property type="match status" value="1"/>
</dbReference>
<comment type="similarity">
    <text evidence="2">Belongs to the SLC29A/ENT transporter (TC 2.A.57) family.</text>
</comment>
<feature type="transmembrane region" description="Helical" evidence="7">
    <location>
        <begin position="23"/>
        <end position="41"/>
    </location>
</feature>
<dbReference type="OrthoDB" id="1856718at2759"/>
<reference evidence="8 9" key="1">
    <citation type="journal article" date="2018" name="Genome Biol. Evol.">
        <title>Multiple Roots of Fruiting Body Formation in Amoebozoa.</title>
        <authorList>
            <person name="Hillmann F."/>
            <person name="Forbes G."/>
            <person name="Novohradska S."/>
            <person name="Ferling I."/>
            <person name="Riege K."/>
            <person name="Groth M."/>
            <person name="Westermann M."/>
            <person name="Marz M."/>
            <person name="Spaller T."/>
            <person name="Winckler T."/>
            <person name="Schaap P."/>
            <person name="Glockner G."/>
        </authorList>
    </citation>
    <scope>NUCLEOTIDE SEQUENCE [LARGE SCALE GENOMIC DNA]</scope>
    <source>
        <strain evidence="8 9">Jena</strain>
    </source>
</reference>
<comment type="caution">
    <text evidence="8">The sequence shown here is derived from an EMBL/GenBank/DDBJ whole genome shotgun (WGS) entry which is preliminary data.</text>
</comment>
<feature type="transmembrane region" description="Helical" evidence="7">
    <location>
        <begin position="151"/>
        <end position="169"/>
    </location>
</feature>
<dbReference type="AlphaFoldDB" id="A0A2P6P001"/>
<feature type="transmembrane region" description="Helical" evidence="7">
    <location>
        <begin position="322"/>
        <end position="341"/>
    </location>
</feature>
<feature type="transmembrane region" description="Helical" evidence="7">
    <location>
        <begin position="416"/>
        <end position="442"/>
    </location>
</feature>
<organism evidence="8 9">
    <name type="scientific">Planoprotostelium fungivorum</name>
    <dbReference type="NCBI Taxonomy" id="1890364"/>
    <lineage>
        <taxon>Eukaryota</taxon>
        <taxon>Amoebozoa</taxon>
        <taxon>Evosea</taxon>
        <taxon>Variosea</taxon>
        <taxon>Cavosteliida</taxon>
        <taxon>Cavosteliaceae</taxon>
        <taxon>Planoprotostelium</taxon>
    </lineage>
</organism>
<dbReference type="Proteomes" id="UP000241769">
    <property type="component" value="Unassembled WGS sequence"/>
</dbReference>
<dbReference type="InterPro" id="IPR036259">
    <property type="entry name" value="MFS_trans_sf"/>
</dbReference>
<dbReference type="InParanoid" id="A0A2P6P001"/>
<comment type="subcellular location">
    <subcellularLocation>
        <location evidence="1">Membrane</location>
        <topology evidence="1">Multi-pass membrane protein</topology>
    </subcellularLocation>
</comment>
<keyword evidence="5 7" id="KW-1133">Transmembrane helix</keyword>
<proteinExistence type="inferred from homology"/>
<name>A0A2P6P001_9EUKA</name>
<dbReference type="GO" id="GO:0005886">
    <property type="term" value="C:plasma membrane"/>
    <property type="evidence" value="ECO:0007669"/>
    <property type="project" value="TreeGrafter"/>
</dbReference>
<dbReference type="EMBL" id="MDYQ01000002">
    <property type="protein sequence ID" value="PRP89514.1"/>
    <property type="molecule type" value="Genomic_DNA"/>
</dbReference>
<accession>A0A2P6P001</accession>
<keyword evidence="9" id="KW-1185">Reference proteome</keyword>
<gene>
    <name evidence="8" type="ORF">PROFUN_00778</name>
</gene>